<name>A0A2N9HV53_FAGSY</name>
<evidence type="ECO:0000256" key="2">
    <source>
        <dbReference type="ARBA" id="ARBA00022737"/>
    </source>
</evidence>
<sequence length="527" mass="57784">MDLSDLQAAGMETEEIKKVLDISDWQSGLAYDQWIALPVSGSRPPARYKHAAVAVDEKLYVVGGSRNGRYLSDVQVFDLKSLVWSNIKLKPNADEFEDTVSLDILPAISGHNVVNWGNKLFLIGGHSKKVSDKITVLFIDIETHLCGVVETSGKVPVARGGHSATLVGSRVIVFGGEEKSRRLLNDVFVLDLETMTWDVVEGTRTPPAPRFDHIAAVHAERYLLIFGGCSHSIFYNDLHVLDLQTMEWSQPHIQGDLVTARAGHAGITFDENWYIVGGGDNRSGCPETLVLNMSKLVWSELTSVKQRDPLASEGLSVCSALIDGDKYLVAFGGYNGKYSNEVFVMKPKPKDSSRPKIFQSPAAAAAAASVTAAYALTKAEKLDFTKAEDPNSKGARNGLSEKDVTNGVKAIREEKNVLELSLTEVRAENARLRGQIEEKNGTHSELSKELLSVQGQLVAERSRCFKLEAQITELQKMLESMQPIENEVQVLRTQKSAFERDLELASAVQRQGSGGVWRWMSGGNGNA</sequence>
<keyword evidence="3" id="KW-0175">Coiled coil</keyword>
<feature type="coiled-coil region" evidence="3">
    <location>
        <begin position="408"/>
        <end position="449"/>
    </location>
</feature>
<proteinExistence type="predicted"/>
<evidence type="ECO:0000259" key="4">
    <source>
        <dbReference type="Pfam" id="PF24922"/>
    </source>
</evidence>
<evidence type="ECO:0000313" key="5">
    <source>
        <dbReference type="EMBL" id="SPD15948.1"/>
    </source>
</evidence>
<dbReference type="PANTHER" id="PTHR46093:SF5">
    <property type="entry name" value="OS02G0822800 PROTEIN"/>
    <property type="match status" value="1"/>
</dbReference>
<reference evidence="5" key="1">
    <citation type="submission" date="2018-02" db="EMBL/GenBank/DDBJ databases">
        <authorList>
            <person name="Cohen D.B."/>
            <person name="Kent A.D."/>
        </authorList>
    </citation>
    <scope>NUCLEOTIDE SEQUENCE</scope>
</reference>
<feature type="domain" description="Acyl-CoA-binding" evidence="4">
    <location>
        <begin position="406"/>
        <end position="507"/>
    </location>
</feature>
<dbReference type="InterPro" id="IPR056819">
    <property type="entry name" value="ACBP4-6_C"/>
</dbReference>
<evidence type="ECO:0000256" key="1">
    <source>
        <dbReference type="ARBA" id="ARBA00022441"/>
    </source>
</evidence>
<keyword evidence="2" id="KW-0677">Repeat</keyword>
<protein>
    <recommendedName>
        <fullName evidence="4">Acyl-CoA-binding domain-containing protein</fullName>
    </recommendedName>
</protein>
<dbReference type="Pfam" id="PF24681">
    <property type="entry name" value="Kelch_KLHDC2_KLHL20_DRC7"/>
    <property type="match status" value="2"/>
</dbReference>
<dbReference type="InterPro" id="IPR015915">
    <property type="entry name" value="Kelch-typ_b-propeller"/>
</dbReference>
<dbReference type="AlphaFoldDB" id="A0A2N9HV53"/>
<accession>A0A2N9HV53</accession>
<dbReference type="PANTHER" id="PTHR46093">
    <property type="entry name" value="ACYL-COA-BINDING DOMAIN-CONTAINING PROTEIN 5"/>
    <property type="match status" value="1"/>
</dbReference>
<dbReference type="Pfam" id="PF24922">
    <property type="entry name" value="ACBP4_C"/>
    <property type="match status" value="1"/>
</dbReference>
<dbReference type="Gene3D" id="2.120.10.80">
    <property type="entry name" value="Kelch-type beta propeller"/>
    <property type="match status" value="2"/>
</dbReference>
<keyword evidence="1" id="KW-0880">Kelch repeat</keyword>
<dbReference type="EMBL" id="OIVN01004190">
    <property type="protein sequence ID" value="SPD15948.1"/>
    <property type="molecule type" value="Genomic_DNA"/>
</dbReference>
<organism evidence="5">
    <name type="scientific">Fagus sylvatica</name>
    <name type="common">Beechnut</name>
    <dbReference type="NCBI Taxonomy" id="28930"/>
    <lineage>
        <taxon>Eukaryota</taxon>
        <taxon>Viridiplantae</taxon>
        <taxon>Streptophyta</taxon>
        <taxon>Embryophyta</taxon>
        <taxon>Tracheophyta</taxon>
        <taxon>Spermatophyta</taxon>
        <taxon>Magnoliopsida</taxon>
        <taxon>eudicotyledons</taxon>
        <taxon>Gunneridae</taxon>
        <taxon>Pentapetalae</taxon>
        <taxon>rosids</taxon>
        <taxon>fabids</taxon>
        <taxon>Fagales</taxon>
        <taxon>Fagaceae</taxon>
        <taxon>Fagus</taxon>
    </lineage>
</organism>
<dbReference type="InterPro" id="IPR011043">
    <property type="entry name" value="Gal_Oxase/kelch_b-propeller"/>
</dbReference>
<dbReference type="SUPFAM" id="SSF50965">
    <property type="entry name" value="Galactose oxidase, central domain"/>
    <property type="match status" value="1"/>
</dbReference>
<gene>
    <name evidence="5" type="ORF">FSB_LOCUS43830</name>
</gene>
<evidence type="ECO:0000256" key="3">
    <source>
        <dbReference type="SAM" id="Coils"/>
    </source>
</evidence>